<evidence type="ECO:0000313" key="14">
    <source>
        <dbReference type="EMBL" id="RVT83691.1"/>
    </source>
</evidence>
<evidence type="ECO:0000259" key="11">
    <source>
        <dbReference type="PROSITE" id="PS50109"/>
    </source>
</evidence>
<keyword evidence="15" id="KW-1185">Reference proteome</keyword>
<evidence type="ECO:0000256" key="9">
    <source>
        <dbReference type="ARBA" id="ARBA00023136"/>
    </source>
</evidence>
<dbReference type="SMART" id="SM00086">
    <property type="entry name" value="PAC"/>
    <property type="match status" value="1"/>
</dbReference>
<dbReference type="SMART" id="SM01079">
    <property type="entry name" value="CHASE"/>
    <property type="match status" value="1"/>
</dbReference>
<dbReference type="CDD" id="cd00130">
    <property type="entry name" value="PAS"/>
    <property type="match status" value="1"/>
</dbReference>
<dbReference type="InterPro" id="IPR036890">
    <property type="entry name" value="HATPase_C_sf"/>
</dbReference>
<keyword evidence="7" id="KW-0418">Kinase</keyword>
<dbReference type="InterPro" id="IPR052162">
    <property type="entry name" value="Sensor_kinase/Photoreceptor"/>
</dbReference>
<dbReference type="PRINTS" id="PR00344">
    <property type="entry name" value="BCTRLSENSOR"/>
</dbReference>
<dbReference type="InterPro" id="IPR000700">
    <property type="entry name" value="PAS-assoc_C"/>
</dbReference>
<dbReference type="Pfam" id="PF03924">
    <property type="entry name" value="CHASE"/>
    <property type="match status" value="1"/>
</dbReference>
<dbReference type="InterPro" id="IPR004358">
    <property type="entry name" value="Sig_transdc_His_kin-like_C"/>
</dbReference>
<dbReference type="GO" id="GO:0004673">
    <property type="term" value="F:protein histidine kinase activity"/>
    <property type="evidence" value="ECO:0007669"/>
    <property type="project" value="UniProtKB-EC"/>
</dbReference>
<dbReference type="Proteomes" id="UP000288587">
    <property type="component" value="Unassembled WGS sequence"/>
</dbReference>
<dbReference type="PANTHER" id="PTHR43304">
    <property type="entry name" value="PHYTOCHROME-LIKE PROTEIN CPH1"/>
    <property type="match status" value="1"/>
</dbReference>
<feature type="domain" description="CHASE" evidence="13">
    <location>
        <begin position="86"/>
        <end position="312"/>
    </location>
</feature>
<protein>
    <recommendedName>
        <fullName evidence="3">histidine kinase</fullName>
        <ecNumber evidence="3">2.7.13.3</ecNumber>
    </recommendedName>
</protein>
<keyword evidence="6 10" id="KW-0812">Transmembrane</keyword>
<dbReference type="EC" id="2.7.13.3" evidence="3"/>
<keyword evidence="8 10" id="KW-1133">Transmembrane helix</keyword>
<comment type="subcellular location">
    <subcellularLocation>
        <location evidence="2">Membrane</location>
    </subcellularLocation>
</comment>
<evidence type="ECO:0000256" key="5">
    <source>
        <dbReference type="ARBA" id="ARBA00022679"/>
    </source>
</evidence>
<evidence type="ECO:0000259" key="13">
    <source>
        <dbReference type="PROSITE" id="PS50839"/>
    </source>
</evidence>
<dbReference type="SUPFAM" id="SSF55785">
    <property type="entry name" value="PYP-like sensor domain (PAS domain)"/>
    <property type="match status" value="1"/>
</dbReference>
<dbReference type="InterPro" id="IPR000014">
    <property type="entry name" value="PAS"/>
</dbReference>
<dbReference type="Gene3D" id="3.30.450.20">
    <property type="entry name" value="PAS domain"/>
    <property type="match status" value="1"/>
</dbReference>
<accession>A0A3S2UBM8</accession>
<dbReference type="SUPFAM" id="SSF55874">
    <property type="entry name" value="ATPase domain of HSP90 chaperone/DNA topoisomerase II/histidine kinase"/>
    <property type="match status" value="1"/>
</dbReference>
<dbReference type="Gene3D" id="3.30.565.10">
    <property type="entry name" value="Histidine kinase-like ATPase, C-terminal domain"/>
    <property type="match status" value="1"/>
</dbReference>
<comment type="catalytic activity">
    <reaction evidence="1">
        <text>ATP + protein L-histidine = ADP + protein N-phospho-L-histidine.</text>
        <dbReference type="EC" id="2.7.13.3"/>
    </reaction>
</comment>
<feature type="domain" description="Histidine kinase" evidence="11">
    <location>
        <begin position="541"/>
        <end position="771"/>
    </location>
</feature>
<gene>
    <name evidence="14" type="ORF">EOD73_14030</name>
</gene>
<dbReference type="InterPro" id="IPR042240">
    <property type="entry name" value="CHASE_sf"/>
</dbReference>
<dbReference type="SMART" id="SM00091">
    <property type="entry name" value="PAS"/>
    <property type="match status" value="1"/>
</dbReference>
<dbReference type="InterPro" id="IPR013655">
    <property type="entry name" value="PAS_fold_3"/>
</dbReference>
<dbReference type="RefSeq" id="WP_127683655.1">
    <property type="nucleotide sequence ID" value="NZ_SACM01000004.1"/>
</dbReference>
<name>A0A3S2UBM8_9BURK</name>
<keyword evidence="9 10" id="KW-0472">Membrane</keyword>
<dbReference type="PROSITE" id="PS50839">
    <property type="entry name" value="CHASE"/>
    <property type="match status" value="1"/>
</dbReference>
<evidence type="ECO:0000256" key="6">
    <source>
        <dbReference type="ARBA" id="ARBA00022692"/>
    </source>
</evidence>
<evidence type="ECO:0000256" key="10">
    <source>
        <dbReference type="SAM" id="Phobius"/>
    </source>
</evidence>
<organism evidence="14 15">
    <name type="scientific">Inhella crocodyli</name>
    <dbReference type="NCBI Taxonomy" id="2499851"/>
    <lineage>
        <taxon>Bacteria</taxon>
        <taxon>Pseudomonadati</taxon>
        <taxon>Pseudomonadota</taxon>
        <taxon>Betaproteobacteria</taxon>
        <taxon>Burkholderiales</taxon>
        <taxon>Sphaerotilaceae</taxon>
        <taxon>Inhella</taxon>
    </lineage>
</organism>
<proteinExistence type="predicted"/>
<dbReference type="PROSITE" id="PS50113">
    <property type="entry name" value="PAC"/>
    <property type="match status" value="1"/>
</dbReference>
<reference evidence="14 15" key="1">
    <citation type="submission" date="2019-01" db="EMBL/GenBank/DDBJ databases">
        <authorList>
            <person name="Chen W.-M."/>
        </authorList>
    </citation>
    <scope>NUCLEOTIDE SEQUENCE [LARGE SCALE GENOMIC DNA]</scope>
    <source>
        <strain evidence="14 15">CCP-18</strain>
    </source>
</reference>
<evidence type="ECO:0000313" key="15">
    <source>
        <dbReference type="Proteomes" id="UP000288587"/>
    </source>
</evidence>
<dbReference type="Pfam" id="PF08447">
    <property type="entry name" value="PAS_3"/>
    <property type="match status" value="1"/>
</dbReference>
<dbReference type="OrthoDB" id="9812260at2"/>
<dbReference type="AlphaFoldDB" id="A0A3S2UBM8"/>
<dbReference type="InterPro" id="IPR006189">
    <property type="entry name" value="CHASE_dom"/>
</dbReference>
<evidence type="ECO:0000259" key="12">
    <source>
        <dbReference type="PROSITE" id="PS50113"/>
    </source>
</evidence>
<evidence type="ECO:0000256" key="4">
    <source>
        <dbReference type="ARBA" id="ARBA00022553"/>
    </source>
</evidence>
<dbReference type="SMART" id="SM00387">
    <property type="entry name" value="HATPase_c"/>
    <property type="match status" value="1"/>
</dbReference>
<dbReference type="GO" id="GO:0016020">
    <property type="term" value="C:membrane"/>
    <property type="evidence" value="ECO:0007669"/>
    <property type="project" value="UniProtKB-SubCell"/>
</dbReference>
<dbReference type="Gene3D" id="1.10.287.130">
    <property type="match status" value="1"/>
</dbReference>
<evidence type="ECO:0000256" key="7">
    <source>
        <dbReference type="ARBA" id="ARBA00022777"/>
    </source>
</evidence>
<keyword evidence="5" id="KW-0808">Transferase</keyword>
<dbReference type="PROSITE" id="PS50109">
    <property type="entry name" value="HIS_KIN"/>
    <property type="match status" value="1"/>
</dbReference>
<dbReference type="InterPro" id="IPR003594">
    <property type="entry name" value="HATPase_dom"/>
</dbReference>
<feature type="transmembrane region" description="Helical" evidence="10">
    <location>
        <begin position="21"/>
        <end position="40"/>
    </location>
</feature>
<evidence type="ECO:0000256" key="2">
    <source>
        <dbReference type="ARBA" id="ARBA00004370"/>
    </source>
</evidence>
<sequence>MRPTDPRPDSRPDHPQRRWRDGVAVLVVVALGWSATALVYRSMREAESQRLQARTEAAAGEVLGRVEQQLHRTVEAARSAALMVEAQPALTRAAFMRYAAQLASALPAVGMLEWQPLVPGAERAAFEQRAREQGLLDFSIKEPSADGLTWEAAPRRERYVPILYGWPEGKSPLGFNLANDPVRMASKDEAARRGRPLASGSFPVLRQDIGGGSVMGFAITAPVMEGEPGPQGQGVPLGFLAAVVELPALFAPVMAQAQRARMDLWLFEGRQPQGRPLISSPGATPLPSTASEAQALQRVSALDVAGRAWTLVQQPQASLLREGTGTLPTVVLGLGAMASLLLGAALHRLLRERALAQAARATLARERQRLSDVLDGTRAAAWEHDFATGETHVNAHWERLAGYAPGEHPIGAGYHWRDDCHPDDAPAVAEALRRHFAGETEAYEMEYRHRHKTQGWVWVLARAKVLTRDAEGRPRMMAGTLVDVQARKEAEARIQALNATLEARVEARTAELTRALASLNDSREALARTEVRATLDTLVANVAQQLHTPLGNSVIAVQNLSDRSRELHERLDGPLRRRELVEFVDQVQANAELAQRNLARATHLLDTFRQVASAPAGEQARTIDLREWLGALSDTLAHSQRLQPHALTLDIPEGLRLLTAPGLLGQVLTQLLQHLATHAFPAGHRGQLLLRAHEADGHLILSLGDDGPGLPPDSENGLFAPLLHRTGADGRTPLGLAIADQLLRQDLGGSLRVVGLPGPGTRFEIRLPLSAPPAR</sequence>
<keyword evidence="4" id="KW-0597">Phosphoprotein</keyword>
<evidence type="ECO:0000256" key="3">
    <source>
        <dbReference type="ARBA" id="ARBA00012438"/>
    </source>
</evidence>
<feature type="domain" description="PAC" evidence="12">
    <location>
        <begin position="443"/>
        <end position="496"/>
    </location>
</feature>
<dbReference type="GO" id="GO:0007165">
    <property type="term" value="P:signal transduction"/>
    <property type="evidence" value="ECO:0007669"/>
    <property type="project" value="UniProtKB-ARBA"/>
</dbReference>
<dbReference type="InterPro" id="IPR005467">
    <property type="entry name" value="His_kinase_dom"/>
</dbReference>
<dbReference type="EMBL" id="SACM01000004">
    <property type="protein sequence ID" value="RVT83691.1"/>
    <property type="molecule type" value="Genomic_DNA"/>
</dbReference>
<dbReference type="NCBIfam" id="TIGR00229">
    <property type="entry name" value="sensory_box"/>
    <property type="match status" value="1"/>
</dbReference>
<dbReference type="Pfam" id="PF02518">
    <property type="entry name" value="HATPase_c"/>
    <property type="match status" value="1"/>
</dbReference>
<dbReference type="PANTHER" id="PTHR43304:SF1">
    <property type="entry name" value="PAC DOMAIN-CONTAINING PROTEIN"/>
    <property type="match status" value="1"/>
</dbReference>
<dbReference type="Gene3D" id="3.30.450.350">
    <property type="entry name" value="CHASE domain"/>
    <property type="match status" value="1"/>
</dbReference>
<evidence type="ECO:0000256" key="1">
    <source>
        <dbReference type="ARBA" id="ARBA00000085"/>
    </source>
</evidence>
<evidence type="ECO:0000256" key="8">
    <source>
        <dbReference type="ARBA" id="ARBA00022989"/>
    </source>
</evidence>
<dbReference type="InterPro" id="IPR035965">
    <property type="entry name" value="PAS-like_dom_sf"/>
</dbReference>
<comment type="caution">
    <text evidence="14">The sequence shown here is derived from an EMBL/GenBank/DDBJ whole genome shotgun (WGS) entry which is preliminary data.</text>
</comment>
<dbReference type="InterPro" id="IPR001610">
    <property type="entry name" value="PAC"/>
</dbReference>